<evidence type="ECO:0000256" key="1">
    <source>
        <dbReference type="SAM" id="SignalP"/>
    </source>
</evidence>
<evidence type="ECO:0008006" key="4">
    <source>
        <dbReference type="Google" id="ProtNLM"/>
    </source>
</evidence>
<feature type="chain" id="PRO_5018650901" description="Secreted protein" evidence="1">
    <location>
        <begin position="22"/>
        <end position="113"/>
    </location>
</feature>
<comment type="caution">
    <text evidence="2">The sequence shown here is derived from an EMBL/GenBank/DDBJ whole genome shotgun (WGS) entry which is preliminary data.</text>
</comment>
<dbReference type="AlphaFoldDB" id="A0A3S5FHG7"/>
<organism evidence="2 3">
    <name type="scientific">Protopolystoma xenopodis</name>
    <dbReference type="NCBI Taxonomy" id="117903"/>
    <lineage>
        <taxon>Eukaryota</taxon>
        <taxon>Metazoa</taxon>
        <taxon>Spiralia</taxon>
        <taxon>Lophotrochozoa</taxon>
        <taxon>Platyhelminthes</taxon>
        <taxon>Monogenea</taxon>
        <taxon>Polyopisthocotylea</taxon>
        <taxon>Polystomatidea</taxon>
        <taxon>Polystomatidae</taxon>
        <taxon>Protopolystoma</taxon>
    </lineage>
</organism>
<dbReference type="Proteomes" id="UP000784294">
    <property type="component" value="Unassembled WGS sequence"/>
</dbReference>
<keyword evidence="1" id="KW-0732">Signal</keyword>
<evidence type="ECO:0000313" key="3">
    <source>
        <dbReference type="Proteomes" id="UP000784294"/>
    </source>
</evidence>
<gene>
    <name evidence="2" type="ORF">PXEA_LOCUS37832</name>
</gene>
<sequence>MASGRLPCILLVPSLLPGQLGRQCVLLVPRLPSLRGGWAMTGTNGDDSQIGLATPTKGVSGNRRLLSTKSQGRCDKQPSHWDSDYLNFVNCCKFRLASSNCISLLAANTDFLG</sequence>
<proteinExistence type="predicted"/>
<protein>
    <recommendedName>
        <fullName evidence="4">Secreted protein</fullName>
    </recommendedName>
</protein>
<dbReference type="EMBL" id="CAAALY010297411">
    <property type="protein sequence ID" value="VEL44392.1"/>
    <property type="molecule type" value="Genomic_DNA"/>
</dbReference>
<evidence type="ECO:0000313" key="2">
    <source>
        <dbReference type="EMBL" id="VEL44392.1"/>
    </source>
</evidence>
<accession>A0A3S5FHG7</accession>
<feature type="signal peptide" evidence="1">
    <location>
        <begin position="1"/>
        <end position="21"/>
    </location>
</feature>
<name>A0A3S5FHG7_9PLAT</name>
<keyword evidence="3" id="KW-1185">Reference proteome</keyword>
<reference evidence="2" key="1">
    <citation type="submission" date="2018-11" db="EMBL/GenBank/DDBJ databases">
        <authorList>
            <consortium name="Pathogen Informatics"/>
        </authorList>
    </citation>
    <scope>NUCLEOTIDE SEQUENCE</scope>
</reference>